<accession>A0AAW1C2R2</accession>
<sequence>MLGQFFSSAGTTEDGVRQTPYQRLRQLLCKELACQVCLRVAQEAWQLIYWQRTEHCGYAKSRFRLSPRPCKEAKVSTATSVEEEQESCLWTSSVTSACVGPVSFGPEGTASTDTTQHVASVAVGKKASKRSLQDQKTQGSVSGELDVYMEDLSSLSSSTYETSSISSWTDSSGHSTLIFSRLKSCRSRKHHKSVLQKQKSSRSSPKQASSEAAKGEEIHFPSVPVSFMKEAMIQSLESHWVAKRLQHLLGMSWILLRSLRSFMPSAPASSSERPLGVRVVVRRPRVLAFVAAKTKKKLELHLKKRVQLKLWQLPRRVQEALRHMKPLPLPKSETSLVQKPGKKAKRSVVTGPPLLQRSLDVIQMKVKLHLAKKCVEIQAEVFPDVALRSWRLLACSNVQPLPKLVSHADKPLQARLVFLPFVLPQDAKKMEMVVQRWRLSSCWDLGKRYVESLVAMAPPPSSSKPFPCRREVSEFSGAQTPFLQQGGREILEAHVRKKRLQHEWGLPSVIRRSLKAFLPSIVPRFSVLHKTRNRIETLPQKLAFLPEDTCILLEFHLQRMKLQQRWGLPRRVLETCRRLFPELLYKGKRVAAKPFSQQPRLGIRTPPGHLVRPKKEEEKVRKNQGLPLCPAQPLLVLKTKVLKKLQVHLTKKHLEVRLESFPAAPQISWKHCWWSQRQPLPKLILPGLKTPQIRIFCSSCGLAAMSRIESALQRGHLASLWGLGLKYMEAVTEMATIIQQDAERPHPSDGTRAFGFQFAEGKTPFFQPSAREVLEMHLRKKRIQHQWGLPFIVQRSLRNFSGHMSPLRPSKAVTQASIFPQELLFLPPKVTNFLEFHLQRMKLQQRWGLPRRVLQSCRCLFPGLFYKEKTKLLVKHYSRKPGLGIKTWAGGLVKPRLDIQKMQGVGLCPAQSLRKLSLQALKKLEVHLTKKHLEVRLETFPALPRISWRCVWLSASQPLPKLILPGLKTPQTRSPCLFFDLAAMGRIEVALQRGRLVSLWGLGLKYVEILAAMCPGGPLSSVKFKEIPVEFSEVKSLFFKNAVRENLEMHVKKKRLQHEWGYSILVQRSLRSLIGDAPNWHRDLPKAVTQISLLHLELPFLSETVNQNLELHLQRLKLQRRGKRSSTEDQDVQPPKESRKGLHQNQDFVRTDVELQVHHESCSLTLKTDSKEEGRKERVTFSIAKEQSLLSLKTLSQGSTECKVMREDDWDQGRRLEVKWEDQNKGAEESFREEMGSWTWANSSVVRQPPLAEDSAPSLVALSEEARVITGDRLCSGLAKVVVGSPKDHGVLKPSEIPEGKDVVIWQKRQIPVDLMQAGAVGQESGVQRPLPRRMRPISCSPGRPPKAGKKKQVKVSWSSKETHQERLVIRRLAFDPKLSQTLEVPRQGANKRPQEQRSSGSEKMTILGNILEKKLNLQQGLSIWRQSPRPKEEEGRGRKRDKREGRGGQGGRPPQPSSTSVDKQSSTLSSILQGKLHLCRNILNGKLCFWKKSQELSKTRRTGKYCGVQGKKLGAAK</sequence>
<dbReference type="Pfam" id="PF14650">
    <property type="entry name" value="FAM75"/>
    <property type="match status" value="3"/>
</dbReference>
<reference evidence="4 5" key="1">
    <citation type="journal article" date="2024" name="Proc. Natl. Acad. Sci. U.S.A.">
        <title>The genetic regulatory architecture and epigenomic basis for age-related changes in rattlesnake venom.</title>
        <authorList>
            <person name="Hogan M.P."/>
            <person name="Holding M.L."/>
            <person name="Nystrom G.S."/>
            <person name="Colston T.J."/>
            <person name="Bartlett D.A."/>
            <person name="Mason A.J."/>
            <person name="Ellsworth S.A."/>
            <person name="Rautsaw R.M."/>
            <person name="Lawrence K.C."/>
            <person name="Strickland J.L."/>
            <person name="He B."/>
            <person name="Fraser P."/>
            <person name="Margres M.J."/>
            <person name="Gilbert D.M."/>
            <person name="Gibbs H.L."/>
            <person name="Parkinson C.L."/>
            <person name="Rokyta D.R."/>
        </authorList>
    </citation>
    <scope>NUCLEOTIDE SEQUENCE [LARGE SCALE GENOMIC DNA]</scope>
    <source>
        <strain evidence="4">DRR0105</strain>
    </source>
</reference>
<name>A0AAW1C2R2_CROAD</name>
<feature type="compositionally biased region" description="Polar residues" evidence="2">
    <location>
        <begin position="1458"/>
        <end position="1468"/>
    </location>
</feature>
<proteinExistence type="inferred from homology"/>
<feature type="domain" description="SPATA31" evidence="3">
    <location>
        <begin position="759"/>
        <end position="857"/>
    </location>
</feature>
<evidence type="ECO:0000256" key="1">
    <source>
        <dbReference type="ARBA" id="ARBA00035009"/>
    </source>
</evidence>
<organism evidence="4 5">
    <name type="scientific">Crotalus adamanteus</name>
    <name type="common">Eastern diamondback rattlesnake</name>
    <dbReference type="NCBI Taxonomy" id="8729"/>
    <lineage>
        <taxon>Eukaryota</taxon>
        <taxon>Metazoa</taxon>
        <taxon>Chordata</taxon>
        <taxon>Craniata</taxon>
        <taxon>Vertebrata</taxon>
        <taxon>Euteleostomi</taxon>
        <taxon>Lepidosauria</taxon>
        <taxon>Squamata</taxon>
        <taxon>Bifurcata</taxon>
        <taxon>Unidentata</taxon>
        <taxon>Episquamata</taxon>
        <taxon>Toxicofera</taxon>
        <taxon>Serpentes</taxon>
        <taxon>Colubroidea</taxon>
        <taxon>Viperidae</taxon>
        <taxon>Crotalinae</taxon>
        <taxon>Crotalus</taxon>
    </lineage>
</organism>
<feature type="domain" description="SPATA31" evidence="3">
    <location>
        <begin position="451"/>
        <end position="575"/>
    </location>
</feature>
<comment type="caution">
    <text evidence="4">The sequence shown here is derived from an EMBL/GenBank/DDBJ whole genome shotgun (WGS) entry which is preliminary data.</text>
</comment>
<evidence type="ECO:0000256" key="2">
    <source>
        <dbReference type="SAM" id="MobiDB-lite"/>
    </source>
</evidence>
<dbReference type="Proteomes" id="UP001474421">
    <property type="component" value="Unassembled WGS sequence"/>
</dbReference>
<dbReference type="PANTHER" id="PTHR21859">
    <property type="entry name" value="ACROSOME-SPECIFIC PROTEIN"/>
    <property type="match status" value="1"/>
</dbReference>
<dbReference type="EMBL" id="JAOTOJ010000002">
    <property type="protein sequence ID" value="KAK9408734.1"/>
    <property type="molecule type" value="Genomic_DNA"/>
</dbReference>
<feature type="region of interest" description="Disordered" evidence="2">
    <location>
        <begin position="188"/>
        <end position="215"/>
    </location>
</feature>
<feature type="compositionally biased region" description="Low complexity" evidence="2">
    <location>
        <begin position="196"/>
        <end position="210"/>
    </location>
</feature>
<protein>
    <recommendedName>
        <fullName evidence="3">SPATA31 domain-containing protein</fullName>
    </recommendedName>
</protein>
<feature type="region of interest" description="Disordered" evidence="2">
    <location>
        <begin position="1322"/>
        <end position="1361"/>
    </location>
</feature>
<feature type="region of interest" description="Disordered" evidence="2">
    <location>
        <begin position="1120"/>
        <end position="1145"/>
    </location>
</feature>
<evidence type="ECO:0000313" key="4">
    <source>
        <dbReference type="EMBL" id="KAK9408734.1"/>
    </source>
</evidence>
<feature type="region of interest" description="Disordered" evidence="2">
    <location>
        <begin position="1380"/>
        <end position="1404"/>
    </location>
</feature>
<gene>
    <name evidence="4" type="ORF">NXF25_007508</name>
</gene>
<comment type="similarity">
    <text evidence="1">Belongs to the SPATA31 family.</text>
</comment>
<feature type="compositionally biased region" description="Basic and acidic residues" evidence="2">
    <location>
        <begin position="1430"/>
        <end position="1447"/>
    </location>
</feature>
<keyword evidence="5" id="KW-1185">Reference proteome</keyword>
<feature type="domain" description="SPATA31" evidence="3">
    <location>
        <begin position="228"/>
        <end position="327"/>
    </location>
</feature>
<dbReference type="PANTHER" id="PTHR21859:SF12">
    <property type="entry name" value="SPERMATOGENESIS-ASSOCIATED PROTEIN 31D1"/>
    <property type="match status" value="1"/>
</dbReference>
<evidence type="ECO:0000313" key="5">
    <source>
        <dbReference type="Proteomes" id="UP001474421"/>
    </source>
</evidence>
<feature type="region of interest" description="Disordered" evidence="2">
    <location>
        <begin position="1422"/>
        <end position="1468"/>
    </location>
</feature>
<evidence type="ECO:0000259" key="3">
    <source>
        <dbReference type="Pfam" id="PF14650"/>
    </source>
</evidence>
<dbReference type="InterPro" id="IPR039509">
    <property type="entry name" value="SPATA31"/>
</dbReference>